<protein>
    <submittedName>
        <fullName evidence="1">Uncharacterized protein</fullName>
    </submittedName>
</protein>
<evidence type="ECO:0000313" key="1">
    <source>
        <dbReference type="EMBL" id="KAE9410011.1"/>
    </source>
</evidence>
<dbReference type="EMBL" id="ML769386">
    <property type="protein sequence ID" value="KAE9410011.1"/>
    <property type="molecule type" value="Genomic_DNA"/>
</dbReference>
<feature type="non-terminal residue" evidence="1">
    <location>
        <position position="146"/>
    </location>
</feature>
<evidence type="ECO:0000313" key="2">
    <source>
        <dbReference type="Proteomes" id="UP000799118"/>
    </source>
</evidence>
<feature type="non-terminal residue" evidence="1">
    <location>
        <position position="1"/>
    </location>
</feature>
<accession>A0A6A4IH86</accession>
<dbReference type="OrthoDB" id="3365698at2759"/>
<name>A0A6A4IH86_9AGAR</name>
<proteinExistence type="predicted"/>
<keyword evidence="2" id="KW-1185">Reference proteome</keyword>
<organism evidence="1 2">
    <name type="scientific">Gymnopus androsaceus JB14</name>
    <dbReference type="NCBI Taxonomy" id="1447944"/>
    <lineage>
        <taxon>Eukaryota</taxon>
        <taxon>Fungi</taxon>
        <taxon>Dikarya</taxon>
        <taxon>Basidiomycota</taxon>
        <taxon>Agaricomycotina</taxon>
        <taxon>Agaricomycetes</taxon>
        <taxon>Agaricomycetidae</taxon>
        <taxon>Agaricales</taxon>
        <taxon>Marasmiineae</taxon>
        <taxon>Omphalotaceae</taxon>
        <taxon>Gymnopus</taxon>
    </lineage>
</organism>
<dbReference type="AlphaFoldDB" id="A0A6A4IH86"/>
<dbReference type="Gene3D" id="1.20.1280.50">
    <property type="match status" value="1"/>
</dbReference>
<dbReference type="Proteomes" id="UP000799118">
    <property type="component" value="Unassembled WGS sequence"/>
</dbReference>
<gene>
    <name evidence="1" type="ORF">BT96DRAFT_776500</name>
</gene>
<reference evidence="1" key="1">
    <citation type="journal article" date="2019" name="Environ. Microbiol.">
        <title>Fungal ecological strategies reflected in gene transcription - a case study of two litter decomposers.</title>
        <authorList>
            <person name="Barbi F."/>
            <person name="Kohler A."/>
            <person name="Barry K."/>
            <person name="Baskaran P."/>
            <person name="Daum C."/>
            <person name="Fauchery L."/>
            <person name="Ihrmark K."/>
            <person name="Kuo A."/>
            <person name="LaButti K."/>
            <person name="Lipzen A."/>
            <person name="Morin E."/>
            <person name="Grigoriev I.V."/>
            <person name="Henrissat B."/>
            <person name="Lindahl B."/>
            <person name="Martin F."/>
        </authorList>
    </citation>
    <scope>NUCLEOTIDE SEQUENCE</scope>
    <source>
        <strain evidence="1">JB14</strain>
    </source>
</reference>
<sequence length="146" mass="16845">KLLQDAQADIDRCQTELHRLADLSKEITRQQELLEAYVAGIRCIMSPIYTLPQEILGEIFKYVCCSGDIVGVNCISDSPYDRRMPTLTISRICTRWYNLATSMPVLWSSFGTRDLNSPYTPFLFKLFLERSRLHPIDFKIDQDSGF</sequence>